<feature type="region of interest" description="Disordered" evidence="6">
    <location>
        <begin position="96"/>
        <end position="136"/>
    </location>
</feature>
<keyword evidence="4" id="KW-0238">DNA-binding</keyword>
<dbReference type="InterPro" id="IPR036390">
    <property type="entry name" value="WH_DNA-bd_sf"/>
</dbReference>
<protein>
    <submittedName>
        <fullName evidence="8">PLP-dependent aminotransferase family protein</fullName>
    </submittedName>
</protein>
<dbReference type="SUPFAM" id="SSF53383">
    <property type="entry name" value="PLP-dependent transferases"/>
    <property type="match status" value="1"/>
</dbReference>
<organism evidence="8 9">
    <name type="scientific">Isoptericola haloaureus</name>
    <dbReference type="NCBI Taxonomy" id="1542902"/>
    <lineage>
        <taxon>Bacteria</taxon>
        <taxon>Bacillati</taxon>
        <taxon>Actinomycetota</taxon>
        <taxon>Actinomycetes</taxon>
        <taxon>Micrococcales</taxon>
        <taxon>Promicromonosporaceae</taxon>
        <taxon>Isoptericola</taxon>
    </lineage>
</organism>
<dbReference type="InterPro" id="IPR000524">
    <property type="entry name" value="Tscrpt_reg_HTH_GntR"/>
</dbReference>
<dbReference type="InterPro" id="IPR004839">
    <property type="entry name" value="Aminotransferase_I/II_large"/>
</dbReference>
<dbReference type="GO" id="GO:0008483">
    <property type="term" value="F:transaminase activity"/>
    <property type="evidence" value="ECO:0007669"/>
    <property type="project" value="UniProtKB-KW"/>
</dbReference>
<keyword evidence="3" id="KW-0805">Transcription regulation</keyword>
<dbReference type="PRINTS" id="PR00035">
    <property type="entry name" value="HTHGNTR"/>
</dbReference>
<keyword evidence="2" id="KW-0663">Pyridoxal phosphate</keyword>
<evidence type="ECO:0000313" key="9">
    <source>
        <dbReference type="Proteomes" id="UP001310387"/>
    </source>
</evidence>
<gene>
    <name evidence="8" type="ORF">V5O49_15410</name>
</gene>
<evidence type="ECO:0000313" key="8">
    <source>
        <dbReference type="EMBL" id="MEG3616518.1"/>
    </source>
</evidence>
<dbReference type="InterPro" id="IPR015421">
    <property type="entry name" value="PyrdxlP-dep_Trfase_major"/>
</dbReference>
<evidence type="ECO:0000256" key="4">
    <source>
        <dbReference type="ARBA" id="ARBA00023125"/>
    </source>
</evidence>
<evidence type="ECO:0000256" key="2">
    <source>
        <dbReference type="ARBA" id="ARBA00022898"/>
    </source>
</evidence>
<sequence length="488" mass="51286">MTTTTSGPPAAVRSVSPRATVRLLGAWHTTGPAYAALADALRSAVLAGSLPVLTRLPSERELARALGVSRATTSAAYARLRDLGFATSRVGSGTVAALPRDASRHEVAAPPPAGDAPASDTPSADPTTPAADDTIDMSQATPSASRALHGAYTRALEALPAYLDGGGYAHLGVEPLRAAVAARYTARGVPTDPDQILVTTGAQQAIALLATTLVARTEHVVVESPTYVHALEAMRRTGARVVGVPVGDVEAIESVVRRTGARFVYLVPDFHNPTGRSLSADERRALADLVARHDVTVVGDETLTDVDLVGAGVPAPVVGDGTDPRLVAVGSASKSFWGGLRVGWVRADPQLVRRLAHTRQVLDVATPVLEQLAVTDLLEHRAAILPDRLAALRAQRDDLVDLLHERLPAWDVPRPDGGLCLWVGVGRPVGRALAAAAVTEGLRVSPGPLFTPDGSGQDRVRLTYTRPAGQYEPVVDRLRRAWERVGGR</sequence>
<dbReference type="SUPFAM" id="SSF46785">
    <property type="entry name" value="Winged helix' DNA-binding domain"/>
    <property type="match status" value="1"/>
</dbReference>
<evidence type="ECO:0000256" key="5">
    <source>
        <dbReference type="ARBA" id="ARBA00023163"/>
    </source>
</evidence>
<dbReference type="InterPro" id="IPR036388">
    <property type="entry name" value="WH-like_DNA-bd_sf"/>
</dbReference>
<dbReference type="InterPro" id="IPR015424">
    <property type="entry name" value="PyrdxlP-dep_Trfase"/>
</dbReference>
<keyword evidence="5" id="KW-0804">Transcription</keyword>
<keyword evidence="9" id="KW-1185">Reference proteome</keyword>
<proteinExistence type="inferred from homology"/>
<dbReference type="CDD" id="cd07377">
    <property type="entry name" value="WHTH_GntR"/>
    <property type="match status" value="1"/>
</dbReference>
<evidence type="ECO:0000256" key="3">
    <source>
        <dbReference type="ARBA" id="ARBA00023015"/>
    </source>
</evidence>
<keyword evidence="8" id="KW-0032">Aminotransferase</keyword>
<dbReference type="EMBL" id="JBAGLP010000120">
    <property type="protein sequence ID" value="MEG3616518.1"/>
    <property type="molecule type" value="Genomic_DNA"/>
</dbReference>
<feature type="compositionally biased region" description="Low complexity" evidence="6">
    <location>
        <begin position="115"/>
        <end position="132"/>
    </location>
</feature>
<dbReference type="Pfam" id="PF00392">
    <property type="entry name" value="GntR"/>
    <property type="match status" value="1"/>
</dbReference>
<comment type="similarity">
    <text evidence="1">In the C-terminal section; belongs to the class-I pyridoxal-phosphate-dependent aminotransferase family.</text>
</comment>
<evidence type="ECO:0000256" key="1">
    <source>
        <dbReference type="ARBA" id="ARBA00005384"/>
    </source>
</evidence>
<reference evidence="8" key="2">
    <citation type="submission" date="2024-02" db="EMBL/GenBank/DDBJ databases">
        <authorList>
            <person name="Prathaban M."/>
            <person name="Mythili R."/>
            <person name="Sharmila Devi N."/>
            <person name="Sobanaa M."/>
            <person name="Prathiviraj R."/>
            <person name="Selvin J."/>
        </authorList>
    </citation>
    <scope>NUCLEOTIDE SEQUENCE</scope>
    <source>
        <strain evidence="8">MP1014</strain>
    </source>
</reference>
<evidence type="ECO:0000256" key="6">
    <source>
        <dbReference type="SAM" id="MobiDB-lite"/>
    </source>
</evidence>
<dbReference type="Gene3D" id="1.10.10.10">
    <property type="entry name" value="Winged helix-like DNA-binding domain superfamily/Winged helix DNA-binding domain"/>
    <property type="match status" value="1"/>
</dbReference>
<comment type="caution">
    <text evidence="8">The sequence shown here is derived from an EMBL/GenBank/DDBJ whole genome shotgun (WGS) entry which is preliminary data.</text>
</comment>
<dbReference type="Pfam" id="PF00155">
    <property type="entry name" value="Aminotran_1_2"/>
    <property type="match status" value="1"/>
</dbReference>
<dbReference type="PANTHER" id="PTHR46577">
    <property type="entry name" value="HTH-TYPE TRANSCRIPTIONAL REGULATORY PROTEIN GABR"/>
    <property type="match status" value="1"/>
</dbReference>
<dbReference type="PANTHER" id="PTHR46577:SF1">
    <property type="entry name" value="HTH-TYPE TRANSCRIPTIONAL REGULATORY PROTEIN GABR"/>
    <property type="match status" value="1"/>
</dbReference>
<accession>A0ABU7ZAS9</accession>
<name>A0ABU7ZAS9_9MICO</name>
<dbReference type="CDD" id="cd00609">
    <property type="entry name" value="AAT_like"/>
    <property type="match status" value="1"/>
</dbReference>
<dbReference type="RefSeq" id="WP_332903014.1">
    <property type="nucleotide sequence ID" value="NZ_JBAGLP010000120.1"/>
</dbReference>
<dbReference type="PROSITE" id="PS50949">
    <property type="entry name" value="HTH_GNTR"/>
    <property type="match status" value="1"/>
</dbReference>
<reference evidence="8" key="1">
    <citation type="journal article" date="2024" name="Antonie Van Leeuwenhoek">
        <title>Isoptericola haloaureus sp. nov., a dimorphic actinobacterium isolated from mangrove sediments of southeast India, implicating biosaline agricultural significance through nitrogen fixation and salt tolerance genes.</title>
        <authorList>
            <person name="Prathaban M."/>
            <person name="Prathiviraj R."/>
            <person name="Ravichandran M."/>
            <person name="Natarajan S.D."/>
            <person name="Sobanaa M."/>
            <person name="Hari Krishna Kumar S."/>
            <person name="Chandrasekar V."/>
            <person name="Selvin J."/>
        </authorList>
    </citation>
    <scope>NUCLEOTIDE SEQUENCE</scope>
    <source>
        <strain evidence="8">MP1014</strain>
    </source>
</reference>
<feature type="domain" description="HTH gntR-type" evidence="7">
    <location>
        <begin position="31"/>
        <end position="99"/>
    </location>
</feature>
<keyword evidence="8" id="KW-0808">Transferase</keyword>
<dbReference type="SMART" id="SM00345">
    <property type="entry name" value="HTH_GNTR"/>
    <property type="match status" value="1"/>
</dbReference>
<dbReference type="Gene3D" id="3.40.640.10">
    <property type="entry name" value="Type I PLP-dependent aspartate aminotransferase-like (Major domain)"/>
    <property type="match status" value="1"/>
</dbReference>
<evidence type="ECO:0000259" key="7">
    <source>
        <dbReference type="PROSITE" id="PS50949"/>
    </source>
</evidence>
<dbReference type="Proteomes" id="UP001310387">
    <property type="component" value="Unassembled WGS sequence"/>
</dbReference>
<dbReference type="InterPro" id="IPR051446">
    <property type="entry name" value="HTH_trans_reg/aminotransferase"/>
</dbReference>